<evidence type="ECO:0000313" key="2">
    <source>
        <dbReference type="Proteomes" id="UP000596977"/>
    </source>
</evidence>
<dbReference type="AlphaFoldDB" id="A0A916R7K1"/>
<proteinExistence type="predicted"/>
<sequence>MLKLLYRLLFEKIYINPSQSECELPCYLSLREIADIPPYHPRDRDRCDR</sequence>
<gene>
    <name evidence="1" type="ORF">GCM10011499_09330</name>
</gene>
<reference evidence="1 2" key="1">
    <citation type="journal article" date="2014" name="Int. J. Syst. Evol. Microbiol.">
        <title>Complete genome sequence of Corynebacterium casei LMG S-19264T (=DSM 44701T), isolated from a smear-ripened cheese.</title>
        <authorList>
            <consortium name="US DOE Joint Genome Institute (JGI-PGF)"/>
            <person name="Walter F."/>
            <person name="Albersmeier A."/>
            <person name="Kalinowski J."/>
            <person name="Ruckert C."/>
        </authorList>
    </citation>
    <scope>NUCLEOTIDE SEQUENCE [LARGE SCALE GENOMIC DNA]</scope>
    <source>
        <strain evidence="1 2">CGMCC 1.15896</strain>
    </source>
</reference>
<name>A0A916R7K1_9HYPH</name>
<comment type="caution">
    <text evidence="1">The sequence shown here is derived from an EMBL/GenBank/DDBJ whole genome shotgun (WGS) entry which is preliminary data.</text>
</comment>
<dbReference type="Proteomes" id="UP000596977">
    <property type="component" value="Unassembled WGS sequence"/>
</dbReference>
<evidence type="ECO:0000313" key="1">
    <source>
        <dbReference type="EMBL" id="GGA41811.1"/>
    </source>
</evidence>
<dbReference type="EMBL" id="BMKB01000001">
    <property type="protein sequence ID" value="GGA41811.1"/>
    <property type="molecule type" value="Genomic_DNA"/>
</dbReference>
<protein>
    <submittedName>
        <fullName evidence="1">Uncharacterized protein</fullName>
    </submittedName>
</protein>
<organism evidence="1 2">
    <name type="scientific">Pelagibacterium lentulum</name>
    <dbReference type="NCBI Taxonomy" id="2029865"/>
    <lineage>
        <taxon>Bacteria</taxon>
        <taxon>Pseudomonadati</taxon>
        <taxon>Pseudomonadota</taxon>
        <taxon>Alphaproteobacteria</taxon>
        <taxon>Hyphomicrobiales</taxon>
        <taxon>Devosiaceae</taxon>
        <taxon>Pelagibacterium</taxon>
    </lineage>
</organism>
<accession>A0A916R7K1</accession>
<keyword evidence="2" id="KW-1185">Reference proteome</keyword>